<dbReference type="InterPro" id="IPR009057">
    <property type="entry name" value="Homeodomain-like_sf"/>
</dbReference>
<dbReference type="PRINTS" id="PR00032">
    <property type="entry name" value="HTHARAC"/>
</dbReference>
<keyword evidence="5" id="KW-0812">Transmembrane</keyword>
<evidence type="ECO:0000256" key="1">
    <source>
        <dbReference type="ARBA" id="ARBA00023015"/>
    </source>
</evidence>
<dbReference type="AlphaFoldDB" id="A0A9X3J504"/>
<protein>
    <submittedName>
        <fullName evidence="7">Helix-turn-helix domain-containing protein</fullName>
    </submittedName>
</protein>
<dbReference type="Gene3D" id="1.25.40.10">
    <property type="entry name" value="Tetratricopeptide repeat domain"/>
    <property type="match status" value="2"/>
</dbReference>
<evidence type="ECO:0000256" key="4">
    <source>
        <dbReference type="PROSITE-ProRule" id="PRU00339"/>
    </source>
</evidence>
<dbReference type="RefSeq" id="WP_343331290.1">
    <property type="nucleotide sequence ID" value="NZ_JAPOHD010000003.1"/>
</dbReference>
<gene>
    <name evidence="7" type="ORF">OU798_01270</name>
</gene>
<dbReference type="GO" id="GO:0043565">
    <property type="term" value="F:sequence-specific DNA binding"/>
    <property type="evidence" value="ECO:0007669"/>
    <property type="project" value="InterPro"/>
</dbReference>
<dbReference type="InterPro" id="IPR011990">
    <property type="entry name" value="TPR-like_helical_dom_sf"/>
</dbReference>
<dbReference type="EMBL" id="JAPOHD010000003">
    <property type="protein sequence ID" value="MCY1718951.1"/>
    <property type="molecule type" value="Genomic_DNA"/>
</dbReference>
<evidence type="ECO:0000256" key="2">
    <source>
        <dbReference type="ARBA" id="ARBA00023125"/>
    </source>
</evidence>
<dbReference type="PANTHER" id="PTHR43280">
    <property type="entry name" value="ARAC-FAMILY TRANSCRIPTIONAL REGULATOR"/>
    <property type="match status" value="1"/>
</dbReference>
<feature type="domain" description="HTH araC/xylS-type" evidence="6">
    <location>
        <begin position="7"/>
        <end position="106"/>
    </location>
</feature>
<dbReference type="GO" id="GO:0003700">
    <property type="term" value="F:DNA-binding transcription factor activity"/>
    <property type="evidence" value="ECO:0007669"/>
    <property type="project" value="InterPro"/>
</dbReference>
<proteinExistence type="predicted"/>
<dbReference type="InterPro" id="IPR019734">
    <property type="entry name" value="TPR_rpt"/>
</dbReference>
<organism evidence="7 8">
    <name type="scientific">Draconibacterium aestuarii</name>
    <dbReference type="NCBI Taxonomy" id="2998507"/>
    <lineage>
        <taxon>Bacteria</taxon>
        <taxon>Pseudomonadati</taxon>
        <taxon>Bacteroidota</taxon>
        <taxon>Bacteroidia</taxon>
        <taxon>Marinilabiliales</taxon>
        <taxon>Prolixibacteraceae</taxon>
        <taxon>Draconibacterium</taxon>
    </lineage>
</organism>
<dbReference type="Gene3D" id="1.10.10.60">
    <property type="entry name" value="Homeodomain-like"/>
    <property type="match status" value="1"/>
</dbReference>
<feature type="transmembrane region" description="Helical" evidence="5">
    <location>
        <begin position="127"/>
        <end position="146"/>
    </location>
</feature>
<comment type="caution">
    <text evidence="7">The sequence shown here is derived from an EMBL/GenBank/DDBJ whole genome shotgun (WGS) entry which is preliminary data.</text>
</comment>
<dbReference type="Pfam" id="PF12833">
    <property type="entry name" value="HTH_18"/>
    <property type="match status" value="1"/>
</dbReference>
<keyword evidence="5" id="KW-1133">Transmembrane helix</keyword>
<dbReference type="SMART" id="SM00342">
    <property type="entry name" value="HTH_ARAC"/>
    <property type="match status" value="1"/>
</dbReference>
<evidence type="ECO:0000313" key="7">
    <source>
        <dbReference type="EMBL" id="MCY1718951.1"/>
    </source>
</evidence>
<keyword evidence="2" id="KW-0238">DNA-binding</keyword>
<name>A0A9X3J504_9BACT</name>
<dbReference type="InterPro" id="IPR018060">
    <property type="entry name" value="HTH_AraC"/>
</dbReference>
<dbReference type="SUPFAM" id="SSF46689">
    <property type="entry name" value="Homeodomain-like"/>
    <property type="match status" value="1"/>
</dbReference>
<keyword evidence="5" id="KW-0472">Membrane</keyword>
<dbReference type="PANTHER" id="PTHR43280:SF2">
    <property type="entry name" value="HTH-TYPE TRANSCRIPTIONAL REGULATOR EXSA"/>
    <property type="match status" value="1"/>
</dbReference>
<dbReference type="Proteomes" id="UP001145087">
    <property type="component" value="Unassembled WGS sequence"/>
</dbReference>
<evidence type="ECO:0000313" key="8">
    <source>
        <dbReference type="Proteomes" id="UP001145087"/>
    </source>
</evidence>
<evidence type="ECO:0000256" key="3">
    <source>
        <dbReference type="ARBA" id="ARBA00023163"/>
    </source>
</evidence>
<keyword evidence="8" id="KW-1185">Reference proteome</keyword>
<accession>A0A9X3J504</accession>
<evidence type="ECO:0000259" key="6">
    <source>
        <dbReference type="PROSITE" id="PS01124"/>
    </source>
</evidence>
<keyword evidence="3" id="KW-0804">Transcription</keyword>
<reference evidence="7" key="1">
    <citation type="submission" date="2022-11" db="EMBL/GenBank/DDBJ databases">
        <title>Marilongibacter aestuarii gen. nov., sp. nov., isolated from tidal flat sediment.</title>
        <authorList>
            <person name="Jiayan W."/>
        </authorList>
    </citation>
    <scope>NUCLEOTIDE SEQUENCE</scope>
    <source>
        <strain evidence="7">Z1-6</strain>
    </source>
</reference>
<sequence>MPEAFLNKVKHIVLKNIGNEKFGVSELAAEMGLSRSQLLRKIKSVAGVSANQFIRDIRLEEASRHLKDDKLTTSEIAYKVGFSSPSYFNKCFHDKYGFTPGDFKKQNGTTEQELIVSKSQHKKFGRTGILIVAVLVIISAAVFVRYSKTDERIPDKSVTQQASIAVLPLLDLSENKNKEYLALGLTDAITLELSKLKGLRVISRGSAMLFQDSVKLYSEIANQLGVDLLLEGSVIYGGDSLRVIVQLIKPFPEEKHLWANRYDQVASNIRHLSSDISSQIANEINLVVSPEKAGSANREIDPRAQELYLRGKYLWEKQNPESVSLAIDYLKESIELDPGFAPAFCTLAEAYMSKNKMFPGNNEEKLKNKMESQIAINYALDKAIELDGSLGEAYITKGMILRKVDWNWEGMKEMAEKGLKLNPNNKDGHMLLSDYHLIKGNYKKAVQQALVAESLDPLNPRIGCLVADRYMYAGKYEKSVDQFQKVLELYPRYAFAWDGIGFAYFMRGDKEKAKDSWKELHKIMGNISMAEYFEQNDFSNSISFILTKFTAGDKLYCSNPPIIAMAHTLIHKKEGALEYLELALKYRNEDLPVLMLHPVFAEIDSEPRYIDITNQVGVTIAR</sequence>
<feature type="repeat" description="TPR" evidence="4">
    <location>
        <begin position="460"/>
        <end position="493"/>
    </location>
</feature>
<dbReference type="SMART" id="SM00028">
    <property type="entry name" value="TPR"/>
    <property type="match status" value="4"/>
</dbReference>
<dbReference type="SUPFAM" id="SSF48452">
    <property type="entry name" value="TPR-like"/>
    <property type="match status" value="2"/>
</dbReference>
<dbReference type="PROSITE" id="PS50005">
    <property type="entry name" value="TPR"/>
    <property type="match status" value="1"/>
</dbReference>
<dbReference type="PROSITE" id="PS01124">
    <property type="entry name" value="HTH_ARAC_FAMILY_2"/>
    <property type="match status" value="1"/>
</dbReference>
<evidence type="ECO:0000256" key="5">
    <source>
        <dbReference type="SAM" id="Phobius"/>
    </source>
</evidence>
<dbReference type="Gene3D" id="3.40.50.10070">
    <property type="entry name" value="TolB, N-terminal domain"/>
    <property type="match status" value="1"/>
</dbReference>
<keyword evidence="1" id="KW-0805">Transcription regulation</keyword>
<dbReference type="InterPro" id="IPR020449">
    <property type="entry name" value="Tscrpt_reg_AraC-type_HTH"/>
</dbReference>
<keyword evidence="4" id="KW-0802">TPR repeat</keyword>